<evidence type="ECO:0000313" key="1">
    <source>
        <dbReference type="EMBL" id="JAE17365.1"/>
    </source>
</evidence>
<name>A0A0A9FWZ6_ARUDO</name>
<proteinExistence type="predicted"/>
<dbReference type="AlphaFoldDB" id="A0A0A9FWZ6"/>
<dbReference type="EMBL" id="GBRH01180531">
    <property type="protein sequence ID" value="JAE17365.1"/>
    <property type="molecule type" value="Transcribed_RNA"/>
</dbReference>
<reference evidence="1" key="2">
    <citation type="journal article" date="2015" name="Data Brief">
        <title>Shoot transcriptome of the giant reed, Arundo donax.</title>
        <authorList>
            <person name="Barrero R.A."/>
            <person name="Guerrero F.D."/>
            <person name="Moolhuijzen P."/>
            <person name="Goolsby J.A."/>
            <person name="Tidwell J."/>
            <person name="Bellgard S.E."/>
            <person name="Bellgard M.I."/>
        </authorList>
    </citation>
    <scope>NUCLEOTIDE SEQUENCE</scope>
    <source>
        <tissue evidence="1">Shoot tissue taken approximately 20 cm above the soil surface</tissue>
    </source>
</reference>
<reference evidence="1" key="1">
    <citation type="submission" date="2014-09" db="EMBL/GenBank/DDBJ databases">
        <authorList>
            <person name="Magalhaes I.L.F."/>
            <person name="Oliveira U."/>
            <person name="Santos F.R."/>
            <person name="Vidigal T.H.D.A."/>
            <person name="Brescovit A.D."/>
            <person name="Santos A.J."/>
        </authorList>
    </citation>
    <scope>NUCLEOTIDE SEQUENCE</scope>
    <source>
        <tissue evidence="1">Shoot tissue taken approximately 20 cm above the soil surface</tissue>
    </source>
</reference>
<protein>
    <submittedName>
        <fullName evidence="1">Uncharacterized protein</fullName>
    </submittedName>
</protein>
<sequence length="81" mass="8942">MDLFGALQQIVHYPPSLPCSFPLDAIHAGCCSILRAETLRLLPYARGCCQNSQNQCPFVIDVLLSPNAILEPVARPMEEML</sequence>
<accession>A0A0A9FWZ6</accession>
<organism evidence="1">
    <name type="scientific">Arundo donax</name>
    <name type="common">Giant reed</name>
    <name type="synonym">Donax arundinaceus</name>
    <dbReference type="NCBI Taxonomy" id="35708"/>
    <lineage>
        <taxon>Eukaryota</taxon>
        <taxon>Viridiplantae</taxon>
        <taxon>Streptophyta</taxon>
        <taxon>Embryophyta</taxon>
        <taxon>Tracheophyta</taxon>
        <taxon>Spermatophyta</taxon>
        <taxon>Magnoliopsida</taxon>
        <taxon>Liliopsida</taxon>
        <taxon>Poales</taxon>
        <taxon>Poaceae</taxon>
        <taxon>PACMAD clade</taxon>
        <taxon>Arundinoideae</taxon>
        <taxon>Arundineae</taxon>
        <taxon>Arundo</taxon>
    </lineage>
</organism>